<name>A0A1H5PG74_9FLAO</name>
<sequence length="90" mass="10507">MRVRTSKLSGAIKENNEIQLSEIQSRSFERKTHDGYMLAFHTLWELYFPTNKSELTIHLQNGKRKEIPLNISDKAAKNLISRIPERIPNN</sequence>
<proteinExistence type="predicted"/>
<dbReference type="EMBL" id="FNUG01000017">
    <property type="protein sequence ID" value="SEF12922.1"/>
    <property type="molecule type" value="Genomic_DNA"/>
</dbReference>
<keyword evidence="2" id="KW-1185">Reference proteome</keyword>
<reference evidence="1 2" key="1">
    <citation type="submission" date="2016-10" db="EMBL/GenBank/DDBJ databases">
        <authorList>
            <person name="de Groot N.N."/>
        </authorList>
    </citation>
    <scope>NUCLEOTIDE SEQUENCE [LARGE SCALE GENOMIC DNA]</scope>
    <source>
        <strain evidence="1 2">DSM 23553</strain>
    </source>
</reference>
<gene>
    <name evidence="1" type="ORF">SAMN04488034_1175</name>
</gene>
<accession>A0A1H5PG74</accession>
<protein>
    <submittedName>
        <fullName evidence="1">Uncharacterized protein</fullName>
    </submittedName>
</protein>
<dbReference type="AlphaFoldDB" id="A0A1H5PG74"/>
<evidence type="ECO:0000313" key="2">
    <source>
        <dbReference type="Proteomes" id="UP000199448"/>
    </source>
</evidence>
<evidence type="ECO:0000313" key="1">
    <source>
        <dbReference type="EMBL" id="SEF12922.1"/>
    </source>
</evidence>
<dbReference type="Proteomes" id="UP000199448">
    <property type="component" value="Unassembled WGS sequence"/>
</dbReference>
<organism evidence="1 2">
    <name type="scientific">Salinimicrobium catena</name>
    <dbReference type="NCBI Taxonomy" id="390640"/>
    <lineage>
        <taxon>Bacteria</taxon>
        <taxon>Pseudomonadati</taxon>
        <taxon>Bacteroidota</taxon>
        <taxon>Flavobacteriia</taxon>
        <taxon>Flavobacteriales</taxon>
        <taxon>Flavobacteriaceae</taxon>
        <taxon>Salinimicrobium</taxon>
    </lineage>
</organism>